<evidence type="ECO:0000313" key="3">
    <source>
        <dbReference type="Proteomes" id="UP000238327"/>
    </source>
</evidence>
<dbReference type="RefSeq" id="WP_106736256.1">
    <property type="nucleotide sequence ID" value="NZ_CP027657.1"/>
</dbReference>
<dbReference type="AlphaFoldDB" id="A0A2R3QI33"/>
<feature type="compositionally biased region" description="Basic and acidic residues" evidence="1">
    <location>
        <begin position="304"/>
        <end position="317"/>
    </location>
</feature>
<dbReference type="EMBL" id="CP027657">
    <property type="protein sequence ID" value="AVO51400.1"/>
    <property type="molecule type" value="Genomic_DNA"/>
</dbReference>
<reference evidence="2 3" key="1">
    <citation type="submission" date="2018-03" db="EMBL/GenBank/DDBJ databases">
        <title>Complete genome sequence and methylome analysis of Pseudomonas mendocina NEB 698.</title>
        <authorList>
            <person name="Morgan R.D."/>
        </authorList>
    </citation>
    <scope>NUCLEOTIDE SEQUENCE [LARGE SCALE GENOMIC DNA]</scope>
    <source>
        <strain evidence="2 3">NEB698</strain>
    </source>
</reference>
<name>A0A2R3QI33_ECTME</name>
<organism evidence="2 3">
    <name type="scientific">Ectopseudomonas mendocina</name>
    <name type="common">Pseudomonas mendocina</name>
    <dbReference type="NCBI Taxonomy" id="300"/>
    <lineage>
        <taxon>Bacteria</taxon>
        <taxon>Pseudomonadati</taxon>
        <taxon>Pseudomonadota</taxon>
        <taxon>Gammaproteobacteria</taxon>
        <taxon>Pseudomonadales</taxon>
        <taxon>Pseudomonadaceae</taxon>
        <taxon>Ectopseudomonas</taxon>
    </lineage>
</organism>
<evidence type="ECO:0000313" key="2">
    <source>
        <dbReference type="EMBL" id="AVO51400.1"/>
    </source>
</evidence>
<evidence type="ECO:0000256" key="1">
    <source>
        <dbReference type="SAM" id="MobiDB-lite"/>
    </source>
</evidence>
<dbReference type="OrthoDB" id="1826980at2"/>
<dbReference type="Proteomes" id="UP000238327">
    <property type="component" value="Chromosome"/>
</dbReference>
<protein>
    <submittedName>
        <fullName evidence="2">Relaxase</fullName>
    </submittedName>
</protein>
<proteinExistence type="predicted"/>
<sequence>MKAINLPHYKLKLRDLSKQLYLENGWQMPRGFMDSQERDPANFTLNEWQQAKRGGHDLKALKRMFQECWAIADSRQTFAKALKVRGYTLARGDRRGHVAVDFRGEVYAIAKYVGARAKEVKARLGDAADLMSVDQAKQAHTERMTAMLREHIQMLESLHKRQASTLQQRRKETVQHQREQRAELEKAHRARREREAQQRARRFSTGVRGVRDWMTGKHARIRRQNEQEALLNWQRDRAERERLIFKQIEDRQLLHAEIRQMKQEHARQVAELHRDIADCLERPASHSLDLKGHFGRGHSPVNDNGRERPDREIELGQ</sequence>
<feature type="region of interest" description="Disordered" evidence="1">
    <location>
        <begin position="184"/>
        <end position="203"/>
    </location>
</feature>
<gene>
    <name evidence="2" type="ORF">C7A17_01005</name>
</gene>
<feature type="compositionally biased region" description="Basic and acidic residues" evidence="1">
    <location>
        <begin position="184"/>
        <end position="198"/>
    </location>
</feature>
<feature type="region of interest" description="Disordered" evidence="1">
    <location>
        <begin position="287"/>
        <end position="317"/>
    </location>
</feature>
<accession>A0A2R3QI33</accession>